<dbReference type="Gene3D" id="3.30.70.270">
    <property type="match status" value="1"/>
</dbReference>
<dbReference type="Proteomes" id="UP000028981">
    <property type="component" value="Unassembled WGS sequence"/>
</dbReference>
<evidence type="ECO:0000313" key="6">
    <source>
        <dbReference type="EMBL" id="KFL29555.1"/>
    </source>
</evidence>
<dbReference type="SMART" id="SM00304">
    <property type="entry name" value="HAMP"/>
    <property type="match status" value="1"/>
</dbReference>
<reference evidence="6 7" key="1">
    <citation type="submission" date="2014-08" db="EMBL/GenBank/DDBJ databases">
        <authorList>
            <person name="Hassan Y.I."/>
            <person name="Lepp D."/>
            <person name="Zhou T."/>
        </authorList>
    </citation>
    <scope>NUCLEOTIDE SEQUENCE [LARGE SCALE GENOMIC DNA]</scope>
    <source>
        <strain evidence="6 7">IFO13584</strain>
    </source>
</reference>
<dbReference type="GO" id="GO:0052621">
    <property type="term" value="F:diguanylate cyclase activity"/>
    <property type="evidence" value="ECO:0007669"/>
    <property type="project" value="UniProtKB-EC"/>
</dbReference>
<dbReference type="InterPro" id="IPR029787">
    <property type="entry name" value="Nucleotide_cyclase"/>
</dbReference>
<dbReference type="InterPro" id="IPR003660">
    <property type="entry name" value="HAMP_dom"/>
</dbReference>
<evidence type="ECO:0000256" key="2">
    <source>
        <dbReference type="ARBA" id="ARBA00034247"/>
    </source>
</evidence>
<dbReference type="SUPFAM" id="SSF55073">
    <property type="entry name" value="Nucleotide cyclase"/>
    <property type="match status" value="1"/>
</dbReference>
<evidence type="ECO:0000256" key="3">
    <source>
        <dbReference type="SAM" id="Phobius"/>
    </source>
</evidence>
<dbReference type="SMART" id="SM00267">
    <property type="entry name" value="GGDEF"/>
    <property type="match status" value="1"/>
</dbReference>
<dbReference type="InterPro" id="IPR043128">
    <property type="entry name" value="Rev_trsase/Diguanyl_cyclase"/>
</dbReference>
<evidence type="ECO:0000259" key="5">
    <source>
        <dbReference type="PROSITE" id="PS50887"/>
    </source>
</evidence>
<dbReference type="CDD" id="cd06225">
    <property type="entry name" value="HAMP"/>
    <property type="match status" value="1"/>
</dbReference>
<dbReference type="AlphaFoldDB" id="A0A087LY52"/>
<dbReference type="STRING" id="46914.JP75_20545"/>
<sequence length="581" mass="63614">MSLLRLFTDSLRARVLLLVLLGFASVAVPAFFAFQWVVNSTVVQLGTLFAEKQVLYDRHRGLGTLVREVSLAEALAGSQAVRDWAQDETNPERRARGIAELEHYRRYFADGSYFFVVAASGNYYFNDSANAYAGNQFRYRLREENPDDGWYYSTLALGEGCHLNVNNDANLKVTKVWMNCVIREGREVLGLLGTGIDLTSFIQEVVNVPQRGVTSMFVDRQGMIQAHRDETLVSLANFGDEVGSKRSVFSLVSGSGDAATLQRLFDDVTGGDMLADSAFVTVNGKETLVGVGYLDKLGWYNVTFMDIDTIIDRRLFVPIGLLLAIMMVVVAVVLVLMFRNQVLDRLTKLEHVVRKARAGDYGPALSMGAGRQDEIGRLSSALTQMAARVDDHTRLLEARVRERTQELESLAFRDGQSGILNRRGFAAAHGDFAASGAGYGILLVDVDHFKQINDSHGHAAGDLVIVAVARRIQETIGAEGACARWGGDEFIVLLPDCRPGELRTRAHDIMRAAIGEPIATAPGRSIVVSLSIGACLAEGGDKLEVATDMADAALYTAKQAGRGRVVVFDKDMRPDPRRNVA</sequence>
<proteinExistence type="predicted"/>
<gene>
    <name evidence="6" type="ORF">JP75_20545</name>
</gene>
<dbReference type="CDD" id="cd01949">
    <property type="entry name" value="GGDEF"/>
    <property type="match status" value="1"/>
</dbReference>
<dbReference type="InterPro" id="IPR050469">
    <property type="entry name" value="Diguanylate_Cyclase"/>
</dbReference>
<dbReference type="RefSeq" id="WP_035086288.1">
    <property type="nucleotide sequence ID" value="NZ_JQGC01000024.1"/>
</dbReference>
<protein>
    <recommendedName>
        <fullName evidence="1">diguanylate cyclase</fullName>
        <ecNumber evidence="1">2.7.7.65</ecNumber>
    </recommendedName>
</protein>
<name>A0A087LY52_9HYPH</name>
<dbReference type="EC" id="2.7.7.65" evidence="1"/>
<dbReference type="GO" id="GO:1902201">
    <property type="term" value="P:negative regulation of bacterial-type flagellum-dependent cell motility"/>
    <property type="evidence" value="ECO:0007669"/>
    <property type="project" value="TreeGrafter"/>
</dbReference>
<dbReference type="EMBL" id="JQGC01000024">
    <property type="protein sequence ID" value="KFL29555.1"/>
    <property type="molecule type" value="Genomic_DNA"/>
</dbReference>
<feature type="domain" description="GGDEF" evidence="5">
    <location>
        <begin position="437"/>
        <end position="570"/>
    </location>
</feature>
<dbReference type="PANTHER" id="PTHR45138">
    <property type="entry name" value="REGULATORY COMPONENTS OF SENSORY TRANSDUCTION SYSTEM"/>
    <property type="match status" value="1"/>
</dbReference>
<keyword evidence="3" id="KW-0472">Membrane</keyword>
<keyword evidence="7" id="KW-1185">Reference proteome</keyword>
<feature type="domain" description="HAMP" evidence="4">
    <location>
        <begin position="340"/>
        <end position="394"/>
    </location>
</feature>
<dbReference type="GO" id="GO:0043709">
    <property type="term" value="P:cell adhesion involved in single-species biofilm formation"/>
    <property type="evidence" value="ECO:0007669"/>
    <property type="project" value="TreeGrafter"/>
</dbReference>
<feature type="transmembrane region" description="Helical" evidence="3">
    <location>
        <begin position="315"/>
        <end position="338"/>
    </location>
</feature>
<comment type="caution">
    <text evidence="6">The sequence shown here is derived from an EMBL/GenBank/DDBJ whole genome shotgun (WGS) entry which is preliminary data.</text>
</comment>
<dbReference type="GO" id="GO:0007165">
    <property type="term" value="P:signal transduction"/>
    <property type="evidence" value="ECO:0007669"/>
    <property type="project" value="InterPro"/>
</dbReference>
<comment type="catalytic activity">
    <reaction evidence="2">
        <text>2 GTP = 3',3'-c-di-GMP + 2 diphosphate</text>
        <dbReference type="Rhea" id="RHEA:24898"/>
        <dbReference type="ChEBI" id="CHEBI:33019"/>
        <dbReference type="ChEBI" id="CHEBI:37565"/>
        <dbReference type="ChEBI" id="CHEBI:58805"/>
        <dbReference type="EC" id="2.7.7.65"/>
    </reaction>
</comment>
<dbReference type="PROSITE" id="PS50887">
    <property type="entry name" value="GGDEF"/>
    <property type="match status" value="1"/>
</dbReference>
<dbReference type="OrthoDB" id="9812260at2"/>
<dbReference type="NCBIfam" id="TIGR00254">
    <property type="entry name" value="GGDEF"/>
    <property type="match status" value="1"/>
</dbReference>
<dbReference type="GO" id="GO:0005886">
    <property type="term" value="C:plasma membrane"/>
    <property type="evidence" value="ECO:0007669"/>
    <property type="project" value="TreeGrafter"/>
</dbReference>
<dbReference type="InterPro" id="IPR000160">
    <property type="entry name" value="GGDEF_dom"/>
</dbReference>
<dbReference type="PANTHER" id="PTHR45138:SF9">
    <property type="entry name" value="DIGUANYLATE CYCLASE DGCM-RELATED"/>
    <property type="match status" value="1"/>
</dbReference>
<dbReference type="PROSITE" id="PS50885">
    <property type="entry name" value="HAMP"/>
    <property type="match status" value="1"/>
</dbReference>
<dbReference type="Pfam" id="PF00990">
    <property type="entry name" value="GGDEF"/>
    <property type="match status" value="1"/>
</dbReference>
<dbReference type="Gene3D" id="6.10.340.10">
    <property type="match status" value="1"/>
</dbReference>
<evidence type="ECO:0000259" key="4">
    <source>
        <dbReference type="PROSITE" id="PS50885"/>
    </source>
</evidence>
<organism evidence="6 7">
    <name type="scientific">Devosia riboflavina</name>
    <dbReference type="NCBI Taxonomy" id="46914"/>
    <lineage>
        <taxon>Bacteria</taxon>
        <taxon>Pseudomonadati</taxon>
        <taxon>Pseudomonadota</taxon>
        <taxon>Alphaproteobacteria</taxon>
        <taxon>Hyphomicrobiales</taxon>
        <taxon>Devosiaceae</taxon>
        <taxon>Devosia</taxon>
    </lineage>
</organism>
<accession>A0A087LY52</accession>
<evidence type="ECO:0000256" key="1">
    <source>
        <dbReference type="ARBA" id="ARBA00012528"/>
    </source>
</evidence>
<evidence type="ECO:0000313" key="7">
    <source>
        <dbReference type="Proteomes" id="UP000028981"/>
    </source>
</evidence>
<keyword evidence="3" id="KW-0812">Transmembrane</keyword>
<keyword evidence="3" id="KW-1133">Transmembrane helix</keyword>